<dbReference type="OMA" id="FHANIST"/>
<evidence type="ECO:0000256" key="2">
    <source>
        <dbReference type="ARBA" id="ARBA00022448"/>
    </source>
</evidence>
<dbReference type="SUPFAM" id="SSF161070">
    <property type="entry name" value="SNF-like"/>
    <property type="match status" value="2"/>
</dbReference>
<dbReference type="Pfam" id="PF00209">
    <property type="entry name" value="SNF"/>
    <property type="match status" value="2"/>
</dbReference>
<feature type="transmembrane region" description="Helical" evidence="10">
    <location>
        <begin position="87"/>
        <end position="107"/>
    </location>
</feature>
<reference evidence="12" key="1">
    <citation type="submission" date="2022-11" db="UniProtKB">
        <authorList>
            <consortium name="WormBaseParasite"/>
        </authorList>
    </citation>
    <scope>IDENTIFICATION</scope>
</reference>
<keyword evidence="4 9" id="KW-0769">Symport</keyword>
<evidence type="ECO:0000256" key="6">
    <source>
        <dbReference type="ARBA" id="ARBA00023136"/>
    </source>
</evidence>
<keyword evidence="7" id="KW-0479">Metal-binding</keyword>
<evidence type="ECO:0000256" key="8">
    <source>
        <dbReference type="PIRSR" id="PIRSR600175-2"/>
    </source>
</evidence>
<keyword evidence="3 9" id="KW-0812">Transmembrane</keyword>
<dbReference type="AlphaFoldDB" id="A0A915IVT0"/>
<keyword evidence="2 9" id="KW-0813">Transport</keyword>
<keyword evidence="5 10" id="KW-1133">Transmembrane helix</keyword>
<evidence type="ECO:0000256" key="7">
    <source>
        <dbReference type="PIRSR" id="PIRSR600175-1"/>
    </source>
</evidence>
<sequence length="448" mass="50909">MASKNRSNDRYELVKVRDPNNVHNFPYIDDHNEKALSRRDSFELDTKEPKREKWANVVEFFLSCIGYAVGLGNIWRFPYLCYNNGGGAFLVPYCISLILCGVPMFVLETSWGQLLSIGGLGMWKLCPILKGVLPPTIGDSRRQSATALLNWAHNFSNYVQKLIKNAAYDEGVGIAAVVVAFWLNIYYIVVLAWAIYYFYHSFTLPWTKCQNAWNTVQCRSEYEKCTNLRAALAVGNLTLKDLNMTDYSQVFSANWIYNTSHKFCEIVSNYSSPVREFWENEALSVTDSIEKPGILKWDLALCLFIAWVLCYLAIFKGVGWTGKVVYFTAVFPYVLLVILFFRGITLPGAAKGLKYYMYPQLELLADAEVWKKAFTQIFFTYGLALGALVALGSYNKYHNNIVNIFCKAVCHIEKLRNNTLITHAGKKKVAIDPQLAHKGLPEPCACFK</sequence>
<dbReference type="Proteomes" id="UP000887565">
    <property type="component" value="Unplaced"/>
</dbReference>
<dbReference type="PANTHER" id="PTHR11616">
    <property type="entry name" value="SODIUM/CHLORIDE DEPENDENT TRANSPORTER"/>
    <property type="match status" value="1"/>
</dbReference>
<feature type="binding site" evidence="7">
    <location>
        <position position="69"/>
    </location>
    <ligand>
        <name>Na(+)</name>
        <dbReference type="ChEBI" id="CHEBI:29101"/>
        <label>1</label>
    </ligand>
</feature>
<dbReference type="PANTHER" id="PTHR11616:SF265">
    <property type="entry name" value="TRANSPORTER"/>
    <property type="match status" value="1"/>
</dbReference>
<dbReference type="GO" id="GO:0043005">
    <property type="term" value="C:neuron projection"/>
    <property type="evidence" value="ECO:0007669"/>
    <property type="project" value="TreeGrafter"/>
</dbReference>
<feature type="binding site" evidence="7">
    <location>
        <position position="66"/>
    </location>
    <ligand>
        <name>Na(+)</name>
        <dbReference type="ChEBI" id="CHEBI:29101"/>
        <label>1</label>
    </ligand>
</feature>
<dbReference type="InterPro" id="IPR000175">
    <property type="entry name" value="Na/ntran_symport"/>
</dbReference>
<feature type="disulfide bond" evidence="8">
    <location>
        <begin position="209"/>
        <end position="218"/>
    </location>
</feature>
<dbReference type="GO" id="GO:0005332">
    <property type="term" value="F:gamma-aminobutyric acid:sodium:chloride symporter activity"/>
    <property type="evidence" value="ECO:0007669"/>
    <property type="project" value="TreeGrafter"/>
</dbReference>
<comment type="subcellular location">
    <subcellularLocation>
        <location evidence="1">Membrane</location>
        <topology evidence="1">Multi-pass membrane protein</topology>
    </subcellularLocation>
</comment>
<feature type="transmembrane region" description="Helical" evidence="10">
    <location>
        <begin position="57"/>
        <end position="75"/>
    </location>
</feature>
<comment type="similarity">
    <text evidence="9">Belongs to the sodium:neurotransmitter symporter (SNF) (TC 2.A.22) family.</text>
</comment>
<evidence type="ECO:0000313" key="11">
    <source>
        <dbReference type="Proteomes" id="UP000887565"/>
    </source>
</evidence>
<evidence type="ECO:0000256" key="4">
    <source>
        <dbReference type="ARBA" id="ARBA00022847"/>
    </source>
</evidence>
<dbReference type="PROSITE" id="PS00610">
    <property type="entry name" value="NA_NEUROTRAN_SYMP_1"/>
    <property type="match status" value="1"/>
</dbReference>
<dbReference type="InterPro" id="IPR037272">
    <property type="entry name" value="SNS_sf"/>
</dbReference>
<keyword evidence="7" id="KW-0915">Sodium</keyword>
<feature type="transmembrane region" description="Helical" evidence="10">
    <location>
        <begin position="171"/>
        <end position="199"/>
    </location>
</feature>
<evidence type="ECO:0000256" key="3">
    <source>
        <dbReference type="ARBA" id="ARBA00022692"/>
    </source>
</evidence>
<dbReference type="PROSITE" id="PS50267">
    <property type="entry name" value="NA_NEUROTRAN_SYMP_3"/>
    <property type="match status" value="1"/>
</dbReference>
<keyword evidence="6 10" id="KW-0472">Membrane</keyword>
<proteinExistence type="inferred from homology"/>
<feature type="binding site" evidence="7">
    <location>
        <position position="73"/>
    </location>
    <ligand>
        <name>Na(+)</name>
        <dbReference type="ChEBI" id="CHEBI:29101"/>
        <label>1</label>
    </ligand>
</feature>
<name>A0A915IVT0_ROMCU</name>
<protein>
    <recommendedName>
        <fullName evidence="9">Transporter</fullName>
    </recommendedName>
</protein>
<dbReference type="GO" id="GO:0005886">
    <property type="term" value="C:plasma membrane"/>
    <property type="evidence" value="ECO:0007669"/>
    <property type="project" value="TreeGrafter"/>
</dbReference>
<dbReference type="WBParaSite" id="nRc.2.0.1.t17906-RA">
    <property type="protein sequence ID" value="nRc.2.0.1.t17906-RA"/>
    <property type="gene ID" value="nRc.2.0.1.g17906"/>
</dbReference>
<evidence type="ECO:0000313" key="12">
    <source>
        <dbReference type="WBParaSite" id="nRc.2.0.1.t17906-RA"/>
    </source>
</evidence>
<evidence type="ECO:0000256" key="9">
    <source>
        <dbReference type="RuleBase" id="RU003732"/>
    </source>
</evidence>
<evidence type="ECO:0000256" key="1">
    <source>
        <dbReference type="ARBA" id="ARBA00004141"/>
    </source>
</evidence>
<feature type="binding site" evidence="7">
    <location>
        <position position="68"/>
    </location>
    <ligand>
        <name>Na(+)</name>
        <dbReference type="ChEBI" id="CHEBI:29101"/>
        <label>1</label>
    </ligand>
</feature>
<evidence type="ECO:0000256" key="10">
    <source>
        <dbReference type="SAM" id="Phobius"/>
    </source>
</evidence>
<feature type="transmembrane region" description="Helical" evidence="10">
    <location>
        <begin position="373"/>
        <end position="394"/>
    </location>
</feature>
<dbReference type="PRINTS" id="PR00176">
    <property type="entry name" value="NANEUSMPORT"/>
</dbReference>
<dbReference type="GO" id="GO:0046872">
    <property type="term" value="F:metal ion binding"/>
    <property type="evidence" value="ECO:0007669"/>
    <property type="project" value="UniProtKB-KW"/>
</dbReference>
<feature type="transmembrane region" description="Helical" evidence="10">
    <location>
        <begin position="294"/>
        <end position="315"/>
    </location>
</feature>
<accession>A0A915IVT0</accession>
<keyword evidence="11" id="KW-1185">Reference proteome</keyword>
<organism evidence="11 12">
    <name type="scientific">Romanomermis culicivorax</name>
    <name type="common">Nematode worm</name>
    <dbReference type="NCBI Taxonomy" id="13658"/>
    <lineage>
        <taxon>Eukaryota</taxon>
        <taxon>Metazoa</taxon>
        <taxon>Ecdysozoa</taxon>
        <taxon>Nematoda</taxon>
        <taxon>Enoplea</taxon>
        <taxon>Dorylaimia</taxon>
        <taxon>Mermithida</taxon>
        <taxon>Mermithoidea</taxon>
        <taxon>Mermithidae</taxon>
        <taxon>Romanomermis</taxon>
    </lineage>
</organism>
<keyword evidence="8" id="KW-1015">Disulfide bond</keyword>
<feature type="transmembrane region" description="Helical" evidence="10">
    <location>
        <begin position="324"/>
        <end position="344"/>
    </location>
</feature>
<evidence type="ECO:0000256" key="5">
    <source>
        <dbReference type="ARBA" id="ARBA00022989"/>
    </source>
</evidence>